<gene>
    <name evidence="3" type="ORF">R5R35_013502</name>
</gene>
<dbReference type="AlphaFoldDB" id="A0AAN9V5Z2"/>
<evidence type="ECO:0000313" key="4">
    <source>
        <dbReference type="Proteomes" id="UP001378592"/>
    </source>
</evidence>
<dbReference type="Pfam" id="PF03259">
    <property type="entry name" value="Robl_LC7"/>
    <property type="match status" value="1"/>
</dbReference>
<proteinExistence type="inferred from homology"/>
<dbReference type="EMBL" id="JAZDUA010000628">
    <property type="protein sequence ID" value="KAK7790408.1"/>
    <property type="molecule type" value="Genomic_DNA"/>
</dbReference>
<keyword evidence="4" id="KW-1185">Reference proteome</keyword>
<protein>
    <recommendedName>
        <fullName evidence="2">Roadblock/LAMTOR2 domain-containing protein</fullName>
    </recommendedName>
</protein>
<dbReference type="SMART" id="SM00960">
    <property type="entry name" value="Robl_LC7"/>
    <property type="match status" value="1"/>
</dbReference>
<reference evidence="3 4" key="1">
    <citation type="submission" date="2024-03" db="EMBL/GenBank/DDBJ databases">
        <title>The genome assembly and annotation of the cricket Gryllus longicercus Weissman &amp; Gray.</title>
        <authorList>
            <person name="Szrajer S."/>
            <person name="Gray D."/>
            <person name="Ylla G."/>
        </authorList>
    </citation>
    <scope>NUCLEOTIDE SEQUENCE [LARGE SCALE GENOMIC DNA]</scope>
    <source>
        <strain evidence="3">DAG 2021-001</strain>
        <tissue evidence="3">Whole body minus gut</tissue>
    </source>
</reference>
<accession>A0AAN9V5Z2</accession>
<organism evidence="3 4">
    <name type="scientific">Gryllus longicercus</name>
    <dbReference type="NCBI Taxonomy" id="2509291"/>
    <lineage>
        <taxon>Eukaryota</taxon>
        <taxon>Metazoa</taxon>
        <taxon>Ecdysozoa</taxon>
        <taxon>Arthropoda</taxon>
        <taxon>Hexapoda</taxon>
        <taxon>Insecta</taxon>
        <taxon>Pterygota</taxon>
        <taxon>Neoptera</taxon>
        <taxon>Polyneoptera</taxon>
        <taxon>Orthoptera</taxon>
        <taxon>Ensifera</taxon>
        <taxon>Gryllidea</taxon>
        <taxon>Grylloidea</taxon>
        <taxon>Gryllidae</taxon>
        <taxon>Gryllinae</taxon>
        <taxon>Gryllus</taxon>
    </lineage>
</organism>
<sequence>MNPPLITTNKKKILQMVPQPAEEVLLRIESCQGVMGSLVSNVEGLVLRHTMETSLADKSAPLLRELSEVARHMVRDLNPFNDLCYLRVETSKYEIMVAPEPEYLMVVWQEPFTLGT</sequence>
<dbReference type="InterPro" id="IPR004942">
    <property type="entry name" value="Roadblock/LAMTOR2_dom"/>
</dbReference>
<comment type="caution">
    <text evidence="3">The sequence shown here is derived from an EMBL/GenBank/DDBJ whole genome shotgun (WGS) entry which is preliminary data.</text>
</comment>
<feature type="domain" description="Roadblock/LAMTOR2" evidence="2">
    <location>
        <begin position="21"/>
        <end position="109"/>
    </location>
</feature>
<dbReference type="Gene3D" id="3.30.450.30">
    <property type="entry name" value="Dynein light chain 2a, cytoplasmic"/>
    <property type="match status" value="1"/>
</dbReference>
<comment type="similarity">
    <text evidence="1">Belongs to the GAMAD family.</text>
</comment>
<dbReference type="Proteomes" id="UP001378592">
    <property type="component" value="Unassembled WGS sequence"/>
</dbReference>
<evidence type="ECO:0000256" key="1">
    <source>
        <dbReference type="ARBA" id="ARBA00007191"/>
    </source>
</evidence>
<name>A0AAN9V5Z2_9ORTH</name>
<evidence type="ECO:0000259" key="2">
    <source>
        <dbReference type="SMART" id="SM00960"/>
    </source>
</evidence>
<evidence type="ECO:0000313" key="3">
    <source>
        <dbReference type="EMBL" id="KAK7790408.1"/>
    </source>
</evidence>
<dbReference type="SUPFAM" id="SSF103196">
    <property type="entry name" value="Roadblock/LC7 domain"/>
    <property type="match status" value="1"/>
</dbReference>
<dbReference type="PANTHER" id="PTHR10779">
    <property type="entry name" value="DYNEIN LIGHT CHAIN ROADBLOCK"/>
    <property type="match status" value="1"/>
</dbReference>